<dbReference type="GO" id="GO:0051287">
    <property type="term" value="F:NAD binding"/>
    <property type="evidence" value="ECO:0007669"/>
    <property type="project" value="UniProtKB-UniRule"/>
</dbReference>
<dbReference type="CDD" id="cd12173">
    <property type="entry name" value="PGDH_4"/>
    <property type="match status" value="1"/>
</dbReference>
<feature type="domain" description="D-isomer specific 2-hydroxyacid dehydrogenase NAD-binding" evidence="10">
    <location>
        <begin position="108"/>
        <end position="283"/>
    </location>
</feature>
<dbReference type="InterPro" id="IPR050857">
    <property type="entry name" value="D-2-hydroxyacid_DH"/>
</dbReference>
<evidence type="ECO:0000256" key="3">
    <source>
        <dbReference type="ARBA" id="ARBA00013143"/>
    </source>
</evidence>
<keyword evidence="5 8" id="KW-0560">Oxidoreductase</keyword>
<dbReference type="KEGG" id="amaq:GO499_07270"/>
<evidence type="ECO:0000259" key="9">
    <source>
        <dbReference type="Pfam" id="PF00389"/>
    </source>
</evidence>
<dbReference type="GO" id="GO:0004617">
    <property type="term" value="F:phosphoglycerate dehydrogenase activity"/>
    <property type="evidence" value="ECO:0007669"/>
    <property type="project" value="UniProtKB-UniRule"/>
</dbReference>
<dbReference type="SUPFAM" id="SSF51735">
    <property type="entry name" value="NAD(P)-binding Rossmann-fold domains"/>
    <property type="match status" value="1"/>
</dbReference>
<protein>
    <recommendedName>
        <fullName evidence="4 8">D-3-phosphoglycerate dehydrogenase</fullName>
        <ecNumber evidence="3 8">1.1.1.95</ecNumber>
    </recommendedName>
</protein>
<comment type="pathway">
    <text evidence="1 8">Amino-acid biosynthesis; L-serine biosynthesis; L-serine from 3-phospho-D-glycerate: step 1/3.</text>
</comment>
<dbReference type="InterPro" id="IPR045865">
    <property type="entry name" value="ACT-like_dom_sf"/>
</dbReference>
<evidence type="ECO:0000256" key="5">
    <source>
        <dbReference type="ARBA" id="ARBA00023002"/>
    </source>
</evidence>
<accession>A0A6P1SX36</accession>
<dbReference type="Gene3D" id="3.30.1330.90">
    <property type="entry name" value="D-3-phosphoglycerate dehydrogenase, domain 3"/>
    <property type="match status" value="1"/>
</dbReference>
<dbReference type="InterPro" id="IPR045626">
    <property type="entry name" value="PGDH_ASB_dom"/>
</dbReference>
<proteinExistence type="inferred from homology"/>
<dbReference type="InterPro" id="IPR029753">
    <property type="entry name" value="D-isomer_DH_CS"/>
</dbReference>
<dbReference type="SUPFAM" id="SSF52283">
    <property type="entry name" value="Formate/glycerate dehydrogenase catalytic domain-like"/>
    <property type="match status" value="1"/>
</dbReference>
<dbReference type="SUPFAM" id="SSF143548">
    <property type="entry name" value="Serine metabolism enzymes domain"/>
    <property type="match status" value="1"/>
</dbReference>
<dbReference type="Proteomes" id="UP000464495">
    <property type="component" value="Chromosome"/>
</dbReference>
<sequence>MPKVLISDKLSEAAVQIFRDAGVEVDFQPDLGKSPDKLADIIGDYDGLAIRSATKATADLIARADKLKVIGRAGIGVDNVDIPAASAKGIVVMNTPFGNSITTAEHAIAMMFAVARQIPAADASTQAGKWEKSRFMGSEITGKTLGLIGAGNIGSVVASRAIGLKMKVIAFDPFLGTEKAQSLGIEKVEDVDDLLGRADFITLHLPKTEKTANILSADRIAKIKKGARLINCARGGLVDEAAVAEALKSGQLAGAAFDVYDVEPAIDNPLFGLPNVVCTPHLGASTSEAQENVALQVAEQMSEYLLKGAISNALNAPSVTAEEAPVLKPWIGLCEKLGSFAGQVTENPIKEIEIEYVGKVGELNLKPLTSALTAALLLPLVGEGGVNMVSAPIVARERGMKISETRKDAQGAFGSYVRLIVTTETQTRSVAGTLYSDGRPRFIQIKGINLEAEPTERMLYTTNNDEPGYIGELGMVMGRLGINIATFALGRSSKGAEAIALLGIDEDVTEEMLAEISALPQVRQAKKLTF</sequence>
<dbReference type="AlphaFoldDB" id="A0A6P1SX36"/>
<gene>
    <name evidence="12" type="ORF">GO499_07270</name>
</gene>
<dbReference type="CDD" id="cd04902">
    <property type="entry name" value="ACT_3PGDH-xct"/>
    <property type="match status" value="1"/>
</dbReference>
<dbReference type="EMBL" id="CP046620">
    <property type="protein sequence ID" value="QHQ35008.1"/>
    <property type="molecule type" value="Genomic_DNA"/>
</dbReference>
<comment type="catalytic activity">
    <reaction evidence="7 8">
        <text>(2R)-3-phosphoglycerate + NAD(+) = 3-phosphooxypyruvate + NADH + H(+)</text>
        <dbReference type="Rhea" id="RHEA:12641"/>
        <dbReference type="ChEBI" id="CHEBI:15378"/>
        <dbReference type="ChEBI" id="CHEBI:18110"/>
        <dbReference type="ChEBI" id="CHEBI:57540"/>
        <dbReference type="ChEBI" id="CHEBI:57945"/>
        <dbReference type="ChEBI" id="CHEBI:58272"/>
        <dbReference type="EC" id="1.1.1.95"/>
    </reaction>
</comment>
<keyword evidence="8" id="KW-0718">Serine biosynthesis</keyword>
<dbReference type="InterPro" id="IPR006139">
    <property type="entry name" value="D-isomer_2_OHA_DH_cat_dom"/>
</dbReference>
<dbReference type="SUPFAM" id="SSF55021">
    <property type="entry name" value="ACT-like"/>
    <property type="match status" value="1"/>
</dbReference>
<dbReference type="EC" id="1.1.1.95" evidence="3 8"/>
<dbReference type="InterPro" id="IPR036291">
    <property type="entry name" value="NAD(P)-bd_dom_sf"/>
</dbReference>
<dbReference type="Gene3D" id="3.40.50.720">
    <property type="entry name" value="NAD(P)-binding Rossmann-like Domain"/>
    <property type="match status" value="2"/>
</dbReference>
<dbReference type="Pfam" id="PF02826">
    <property type="entry name" value="2-Hacid_dh_C"/>
    <property type="match status" value="1"/>
</dbReference>
<evidence type="ECO:0000259" key="10">
    <source>
        <dbReference type="Pfam" id="PF02826"/>
    </source>
</evidence>
<evidence type="ECO:0000256" key="4">
    <source>
        <dbReference type="ARBA" id="ARBA00021582"/>
    </source>
</evidence>
<dbReference type="InterPro" id="IPR029009">
    <property type="entry name" value="ASB_dom_sf"/>
</dbReference>
<evidence type="ECO:0000256" key="2">
    <source>
        <dbReference type="ARBA" id="ARBA00005854"/>
    </source>
</evidence>
<dbReference type="PANTHER" id="PTHR42789">
    <property type="entry name" value="D-ISOMER SPECIFIC 2-HYDROXYACID DEHYDROGENASE FAMILY PROTEIN (AFU_ORTHOLOGUE AFUA_6G10090)"/>
    <property type="match status" value="1"/>
</dbReference>
<dbReference type="InterPro" id="IPR006140">
    <property type="entry name" value="D-isomer_DH_NAD-bd"/>
</dbReference>
<evidence type="ECO:0000256" key="1">
    <source>
        <dbReference type="ARBA" id="ARBA00005216"/>
    </source>
</evidence>
<name>A0A6P1SX36_9RHOB</name>
<reference evidence="12 13" key="1">
    <citation type="submission" date="2019-12" db="EMBL/GenBank/DDBJ databases">
        <title>Complete genome sequence of Algicella marina strain 9Alg 56(T) isolated from the red alga Tichocarpus crinitus.</title>
        <authorList>
            <person name="Kim S.-G."/>
            <person name="Nedashkovskaya O.I."/>
        </authorList>
    </citation>
    <scope>NUCLEOTIDE SEQUENCE [LARGE SCALE GENOMIC DNA]</scope>
    <source>
        <strain evidence="12 13">9Alg 56</strain>
    </source>
</reference>
<dbReference type="FunFam" id="3.40.50.720:FF:000021">
    <property type="entry name" value="D-3-phosphoglycerate dehydrogenase"/>
    <property type="match status" value="1"/>
</dbReference>
<dbReference type="NCBIfam" id="TIGR01327">
    <property type="entry name" value="PGDH"/>
    <property type="match status" value="1"/>
</dbReference>
<dbReference type="Pfam" id="PF19304">
    <property type="entry name" value="PGDH_inter"/>
    <property type="match status" value="1"/>
</dbReference>
<dbReference type="InterPro" id="IPR006236">
    <property type="entry name" value="PGDH"/>
</dbReference>
<dbReference type="PANTHER" id="PTHR42789:SF1">
    <property type="entry name" value="D-ISOMER SPECIFIC 2-HYDROXYACID DEHYDROGENASE FAMILY PROTEIN (AFU_ORTHOLOGUE AFUA_6G10090)"/>
    <property type="match status" value="1"/>
</dbReference>
<dbReference type="UniPathway" id="UPA00135">
    <property type="reaction ID" value="UER00196"/>
</dbReference>
<feature type="domain" description="D-isomer specific 2-hydroxyacid dehydrogenase catalytic" evidence="9">
    <location>
        <begin position="4"/>
        <end position="315"/>
    </location>
</feature>
<keyword evidence="13" id="KW-1185">Reference proteome</keyword>
<dbReference type="PROSITE" id="PS00670">
    <property type="entry name" value="D_2_HYDROXYACID_DH_2"/>
    <property type="match status" value="1"/>
</dbReference>
<keyword evidence="8" id="KW-0028">Amino-acid biosynthesis</keyword>
<keyword evidence="6 8" id="KW-0520">NAD</keyword>
<feature type="domain" description="D-3-phosphoglycerate dehydrogenase ASB" evidence="11">
    <location>
        <begin position="327"/>
        <end position="446"/>
    </location>
</feature>
<evidence type="ECO:0000256" key="8">
    <source>
        <dbReference type="RuleBase" id="RU363003"/>
    </source>
</evidence>
<evidence type="ECO:0000259" key="11">
    <source>
        <dbReference type="Pfam" id="PF19304"/>
    </source>
</evidence>
<evidence type="ECO:0000313" key="13">
    <source>
        <dbReference type="Proteomes" id="UP000464495"/>
    </source>
</evidence>
<evidence type="ECO:0000256" key="6">
    <source>
        <dbReference type="ARBA" id="ARBA00023027"/>
    </source>
</evidence>
<dbReference type="Pfam" id="PF00389">
    <property type="entry name" value="2-Hacid_dh"/>
    <property type="match status" value="1"/>
</dbReference>
<dbReference type="GO" id="GO:0006564">
    <property type="term" value="P:L-serine biosynthetic process"/>
    <property type="evidence" value="ECO:0007669"/>
    <property type="project" value="UniProtKB-UniRule"/>
</dbReference>
<evidence type="ECO:0000256" key="7">
    <source>
        <dbReference type="ARBA" id="ARBA00048731"/>
    </source>
</evidence>
<dbReference type="FunFam" id="3.30.70.260:FF:000008">
    <property type="entry name" value="D-3-phosphoglycerate dehydrogenase, chloroplastic"/>
    <property type="match status" value="1"/>
</dbReference>
<organism evidence="12 13">
    <name type="scientific">Algicella marina</name>
    <dbReference type="NCBI Taxonomy" id="2683284"/>
    <lineage>
        <taxon>Bacteria</taxon>
        <taxon>Pseudomonadati</taxon>
        <taxon>Pseudomonadota</taxon>
        <taxon>Alphaproteobacteria</taxon>
        <taxon>Rhodobacterales</taxon>
        <taxon>Paracoccaceae</taxon>
        <taxon>Algicella</taxon>
    </lineage>
</organism>
<dbReference type="Gene3D" id="3.30.70.260">
    <property type="match status" value="1"/>
</dbReference>
<dbReference type="RefSeq" id="WP_161861573.1">
    <property type="nucleotide sequence ID" value="NZ_CP046620.1"/>
</dbReference>
<evidence type="ECO:0000313" key="12">
    <source>
        <dbReference type="EMBL" id="QHQ35008.1"/>
    </source>
</evidence>
<comment type="similarity">
    <text evidence="2 8">Belongs to the D-isomer specific 2-hydroxyacid dehydrogenase family.</text>
</comment>